<keyword evidence="8" id="KW-1185">Reference proteome</keyword>
<keyword evidence="4" id="KW-0175">Coiled coil</keyword>
<dbReference type="SUPFAM" id="SSF103657">
    <property type="entry name" value="BAR/IMD domain-like"/>
    <property type="match status" value="1"/>
</dbReference>
<dbReference type="GO" id="GO:0061709">
    <property type="term" value="P:reticulophagy"/>
    <property type="evidence" value="ECO:0007669"/>
    <property type="project" value="TreeGrafter"/>
</dbReference>
<dbReference type="Proteomes" id="UP000316079">
    <property type="component" value="Unassembled WGS sequence"/>
</dbReference>
<dbReference type="PANTHER" id="PTHR45949:SF3">
    <property type="entry name" value="SORTING NEXIN-7"/>
    <property type="match status" value="1"/>
</dbReference>
<keyword evidence="2" id="KW-0813">Transport</keyword>
<name>A0A553MZD3_9TELE</name>
<dbReference type="Gene3D" id="1.20.1270.60">
    <property type="entry name" value="Arfaptin homology (AH) domain/BAR domain"/>
    <property type="match status" value="1"/>
</dbReference>
<reference evidence="7 8" key="1">
    <citation type="journal article" date="2019" name="Sci. Data">
        <title>Hybrid genome assembly and annotation of Danionella translucida.</title>
        <authorList>
            <person name="Kadobianskyi M."/>
            <person name="Schulze L."/>
            <person name="Schuelke M."/>
            <person name="Judkewitz B."/>
        </authorList>
    </citation>
    <scope>NUCLEOTIDE SEQUENCE [LARGE SCALE GENOMIC DNA]</scope>
    <source>
        <strain evidence="7 8">Bolton</strain>
    </source>
</reference>
<dbReference type="InterPro" id="IPR001683">
    <property type="entry name" value="PX_dom"/>
</dbReference>
<dbReference type="Gene3D" id="3.30.1520.10">
    <property type="entry name" value="Phox-like domain"/>
    <property type="match status" value="1"/>
</dbReference>
<dbReference type="InterPro" id="IPR027267">
    <property type="entry name" value="AH/BAR_dom_sf"/>
</dbReference>
<dbReference type="Pfam" id="PF09325">
    <property type="entry name" value="Vps5"/>
    <property type="match status" value="1"/>
</dbReference>
<dbReference type="GO" id="GO:0005769">
    <property type="term" value="C:early endosome"/>
    <property type="evidence" value="ECO:0007669"/>
    <property type="project" value="TreeGrafter"/>
</dbReference>
<dbReference type="OrthoDB" id="205639at2759"/>
<feature type="region of interest" description="Disordered" evidence="5">
    <location>
        <begin position="55"/>
        <end position="74"/>
    </location>
</feature>
<feature type="coiled-coil region" evidence="4">
    <location>
        <begin position="398"/>
        <end position="425"/>
    </location>
</feature>
<dbReference type="PROSITE" id="PS50195">
    <property type="entry name" value="PX"/>
    <property type="match status" value="1"/>
</dbReference>
<evidence type="ECO:0000256" key="1">
    <source>
        <dbReference type="ARBA" id="ARBA00010883"/>
    </source>
</evidence>
<evidence type="ECO:0000256" key="4">
    <source>
        <dbReference type="SAM" id="Coils"/>
    </source>
</evidence>
<evidence type="ECO:0000256" key="3">
    <source>
        <dbReference type="ARBA" id="ARBA00022927"/>
    </source>
</evidence>
<dbReference type="GO" id="GO:0034727">
    <property type="term" value="P:piecemeal microautophagy of the nucleus"/>
    <property type="evidence" value="ECO:0007669"/>
    <property type="project" value="TreeGrafter"/>
</dbReference>
<comment type="similarity">
    <text evidence="1">Belongs to the sorting nexin family.</text>
</comment>
<evidence type="ECO:0000313" key="7">
    <source>
        <dbReference type="EMBL" id="TRY58543.1"/>
    </source>
</evidence>
<dbReference type="GO" id="GO:0000407">
    <property type="term" value="C:phagophore assembly site"/>
    <property type="evidence" value="ECO:0007669"/>
    <property type="project" value="TreeGrafter"/>
</dbReference>
<comment type="caution">
    <text evidence="7">The sequence shown here is derived from an EMBL/GenBank/DDBJ whole genome shotgun (WGS) entry which is preliminary data.</text>
</comment>
<dbReference type="GO" id="GO:0032456">
    <property type="term" value="P:endocytic recycling"/>
    <property type="evidence" value="ECO:0007669"/>
    <property type="project" value="TreeGrafter"/>
</dbReference>
<protein>
    <recommendedName>
        <fullName evidence="6">PX domain-containing protein</fullName>
    </recommendedName>
</protein>
<dbReference type="GO" id="GO:0035091">
    <property type="term" value="F:phosphatidylinositol binding"/>
    <property type="evidence" value="ECO:0007669"/>
    <property type="project" value="InterPro"/>
</dbReference>
<gene>
    <name evidence="7" type="ORF">DNTS_006513</name>
</gene>
<organism evidence="7 8">
    <name type="scientific">Danionella cerebrum</name>
    <dbReference type="NCBI Taxonomy" id="2873325"/>
    <lineage>
        <taxon>Eukaryota</taxon>
        <taxon>Metazoa</taxon>
        <taxon>Chordata</taxon>
        <taxon>Craniata</taxon>
        <taxon>Vertebrata</taxon>
        <taxon>Euteleostomi</taxon>
        <taxon>Actinopterygii</taxon>
        <taxon>Neopterygii</taxon>
        <taxon>Teleostei</taxon>
        <taxon>Ostariophysi</taxon>
        <taxon>Cypriniformes</taxon>
        <taxon>Danionidae</taxon>
        <taxon>Danioninae</taxon>
        <taxon>Danionella</taxon>
    </lineage>
</organism>
<evidence type="ECO:0000256" key="2">
    <source>
        <dbReference type="ARBA" id="ARBA00022448"/>
    </source>
</evidence>
<evidence type="ECO:0000259" key="6">
    <source>
        <dbReference type="PROSITE" id="PS50195"/>
    </source>
</evidence>
<dbReference type="Pfam" id="PF00787">
    <property type="entry name" value="PX"/>
    <property type="match status" value="1"/>
</dbReference>
<evidence type="ECO:0000256" key="5">
    <source>
        <dbReference type="SAM" id="MobiDB-lite"/>
    </source>
</evidence>
<dbReference type="InterPro" id="IPR036871">
    <property type="entry name" value="PX_dom_sf"/>
</dbReference>
<evidence type="ECO:0000313" key="8">
    <source>
        <dbReference type="Proteomes" id="UP000316079"/>
    </source>
</evidence>
<sequence length="483" mass="55684">MKLLGAMMQIKRPRFYSDSNNSVPSEKSPPVSIPADISGEMLDLDEDDDLEVFSKGTSLTDGNSLNPSTQTSPASMINQYKFQEEEEDADAKDLFVTVDNPESHVTAIETYITYRVVTKTTRSEFDSSEFEVRRRYQDFLWLRGRLEEAHPTLIIHPLPEKFVMKGMVERFNEDFIENRRRALHRFLNRIAEHPIFSSGDDFKIFLTAAPGELISHKKQGAGFLSRMGETVRAVAASVRGVRNRPDEFTEMLEYSEAFSQKISALHKVTQRISKEQREYLEELKECGPTLALWSSCEEALAEPLRCMADSLDRCCQETEEQLKHINDELIPDLHEYVLCTDTLKAVLRRRDNIQADLEAKAEALASKKTERESESKVLSLAWDSLVGRSPEEVKQHKLHKLNGQIKEIRDELEKLEDRQEWANNALRSDWTRWKKIMRTDLQSAFIDTADNNVKYYEKCLAIWESFLHSQRAEAEGNKNVDYS</sequence>
<keyword evidence="3" id="KW-0653">Protein transport</keyword>
<dbReference type="InterPro" id="IPR015404">
    <property type="entry name" value="Vps5_C"/>
</dbReference>
<proteinExistence type="inferred from homology"/>
<feature type="domain" description="PX" evidence="6">
    <location>
        <begin position="92"/>
        <end position="213"/>
    </location>
</feature>
<dbReference type="GO" id="GO:0000422">
    <property type="term" value="P:autophagy of mitochondrion"/>
    <property type="evidence" value="ECO:0007669"/>
    <property type="project" value="TreeGrafter"/>
</dbReference>
<accession>A0A553MZD3</accession>
<dbReference type="STRING" id="623744.A0A553MZD3"/>
<dbReference type="SUPFAM" id="SSF64268">
    <property type="entry name" value="PX domain"/>
    <property type="match status" value="1"/>
</dbReference>
<dbReference type="AlphaFoldDB" id="A0A553MZD3"/>
<dbReference type="PANTHER" id="PTHR45949">
    <property type="entry name" value="SORTING NEXIN-4"/>
    <property type="match status" value="1"/>
</dbReference>
<dbReference type="SMART" id="SM00312">
    <property type="entry name" value="PX"/>
    <property type="match status" value="1"/>
</dbReference>
<dbReference type="GO" id="GO:0015031">
    <property type="term" value="P:protein transport"/>
    <property type="evidence" value="ECO:0007669"/>
    <property type="project" value="UniProtKB-KW"/>
</dbReference>
<dbReference type="EMBL" id="SRMA01027187">
    <property type="protein sequence ID" value="TRY58543.1"/>
    <property type="molecule type" value="Genomic_DNA"/>
</dbReference>